<name>A0AAN7L7Y7_9MYRT</name>
<dbReference type="SUPFAM" id="SSF117991">
    <property type="entry name" value="YbeD/HP0495-like"/>
    <property type="match status" value="1"/>
</dbReference>
<dbReference type="Pfam" id="PF04359">
    <property type="entry name" value="DUF493"/>
    <property type="match status" value="1"/>
</dbReference>
<evidence type="ECO:0000256" key="2">
    <source>
        <dbReference type="SAM" id="Phobius"/>
    </source>
</evidence>
<keyword evidence="2" id="KW-0472">Membrane</keyword>
<dbReference type="InterPro" id="IPR007454">
    <property type="entry name" value="UPF0250_YbeD-like"/>
</dbReference>
<evidence type="ECO:0000313" key="4">
    <source>
        <dbReference type="Proteomes" id="UP001345219"/>
    </source>
</evidence>
<gene>
    <name evidence="3" type="ORF">SAY87_015725</name>
</gene>
<feature type="transmembrane region" description="Helical" evidence="2">
    <location>
        <begin position="280"/>
        <end position="303"/>
    </location>
</feature>
<evidence type="ECO:0000313" key="3">
    <source>
        <dbReference type="EMBL" id="KAK4779619.1"/>
    </source>
</evidence>
<keyword evidence="4" id="KW-1185">Reference proteome</keyword>
<accession>A0AAN7L7Y7</accession>
<sequence length="307" mass="34282">MACRTVMRCVLLTEPRRPLGLNLPSCSSVPNVRSLGFCSALRLSRGFTRCVPTRYLHLQQTHHLRCSPSPSPADHSEDDQEQNPPQEAVLKAISEVSKTEGRVGQTTNVVIGGTVTDDSTNEWLALDKKVNTYPTVRGFTAIGTGGDDFVQAMVVAVESVIQQPIPEGHVKQKLSSRGKYVSVNIGPIQVISSEQVCPLFFSLYKPPFPCLLITHLNFYSDKLPTDAGHKLSNDPLNPPNFMYTNIYHLTVLVLIIWNLPGIFCFFSCQHFINLFINGSASFLIVLNAEFWCTWTLILIHYLWGILY</sequence>
<keyword evidence="2" id="KW-1133">Transmembrane helix</keyword>
<comment type="caution">
    <text evidence="3">The sequence shown here is derived from an EMBL/GenBank/DDBJ whole genome shotgun (WGS) entry which is preliminary data.</text>
</comment>
<dbReference type="EMBL" id="JAXIOK010000001">
    <property type="protein sequence ID" value="KAK4779619.1"/>
    <property type="molecule type" value="Genomic_DNA"/>
</dbReference>
<reference evidence="3 4" key="1">
    <citation type="journal article" date="2023" name="Hortic Res">
        <title>Pangenome of water caltrop reveals structural variations and asymmetric subgenome divergence after allopolyploidization.</title>
        <authorList>
            <person name="Zhang X."/>
            <person name="Chen Y."/>
            <person name="Wang L."/>
            <person name="Yuan Y."/>
            <person name="Fang M."/>
            <person name="Shi L."/>
            <person name="Lu R."/>
            <person name="Comes H.P."/>
            <person name="Ma Y."/>
            <person name="Chen Y."/>
            <person name="Huang G."/>
            <person name="Zhou Y."/>
            <person name="Zheng Z."/>
            <person name="Qiu Y."/>
        </authorList>
    </citation>
    <scope>NUCLEOTIDE SEQUENCE [LARGE SCALE GENOMIC DNA]</scope>
    <source>
        <tissue evidence="3">Roots</tissue>
    </source>
</reference>
<protein>
    <submittedName>
        <fullName evidence="3">Uncharacterized protein</fullName>
    </submittedName>
</protein>
<dbReference type="Proteomes" id="UP001345219">
    <property type="component" value="Chromosome 13"/>
</dbReference>
<feature type="region of interest" description="Disordered" evidence="1">
    <location>
        <begin position="62"/>
        <end position="85"/>
    </location>
</feature>
<dbReference type="PANTHER" id="PTHR34782:SF1">
    <property type="entry name" value="PHOSPHORIBOSYLFORMYLGLYCINAMIDINE SYNTHASE"/>
    <property type="match status" value="1"/>
</dbReference>
<proteinExistence type="predicted"/>
<organism evidence="3 4">
    <name type="scientific">Trapa incisa</name>
    <dbReference type="NCBI Taxonomy" id="236973"/>
    <lineage>
        <taxon>Eukaryota</taxon>
        <taxon>Viridiplantae</taxon>
        <taxon>Streptophyta</taxon>
        <taxon>Embryophyta</taxon>
        <taxon>Tracheophyta</taxon>
        <taxon>Spermatophyta</taxon>
        <taxon>Magnoliopsida</taxon>
        <taxon>eudicotyledons</taxon>
        <taxon>Gunneridae</taxon>
        <taxon>Pentapetalae</taxon>
        <taxon>rosids</taxon>
        <taxon>malvids</taxon>
        <taxon>Myrtales</taxon>
        <taxon>Lythraceae</taxon>
        <taxon>Trapa</taxon>
    </lineage>
</organism>
<dbReference type="AlphaFoldDB" id="A0AAN7L7Y7"/>
<keyword evidence="2" id="KW-0812">Transmembrane</keyword>
<dbReference type="InterPro" id="IPR027471">
    <property type="entry name" value="YbeD-like_sf"/>
</dbReference>
<evidence type="ECO:0000256" key="1">
    <source>
        <dbReference type="SAM" id="MobiDB-lite"/>
    </source>
</evidence>
<feature type="transmembrane region" description="Helical" evidence="2">
    <location>
        <begin position="246"/>
        <end position="268"/>
    </location>
</feature>
<dbReference type="Gene3D" id="3.30.70.260">
    <property type="match status" value="1"/>
</dbReference>
<dbReference type="PANTHER" id="PTHR34782">
    <property type="entry name" value="PHOSPHORIBOSYLFORMYLGLYCINAMIDINE SYNTHASE"/>
    <property type="match status" value="1"/>
</dbReference>